<reference evidence="2" key="1">
    <citation type="journal article" date="2022" name="Nat. Commun.">
        <title>Chromosome evolution and the genetic basis of agronomically important traits in greater yam.</title>
        <authorList>
            <person name="Bredeson J.V."/>
            <person name="Lyons J.B."/>
            <person name="Oniyinde I.O."/>
            <person name="Okereke N.R."/>
            <person name="Kolade O."/>
            <person name="Nnabue I."/>
            <person name="Nwadili C.O."/>
            <person name="Hribova E."/>
            <person name="Parker M."/>
            <person name="Nwogha J."/>
            <person name="Shu S."/>
            <person name="Carlson J."/>
            <person name="Kariba R."/>
            <person name="Muthemba S."/>
            <person name="Knop K."/>
            <person name="Barton G.J."/>
            <person name="Sherwood A.V."/>
            <person name="Lopez-Montes A."/>
            <person name="Asiedu R."/>
            <person name="Jamnadass R."/>
            <person name="Muchugi A."/>
            <person name="Goodstein D."/>
            <person name="Egesi C.N."/>
            <person name="Featherston J."/>
            <person name="Asfaw A."/>
            <person name="Simpson G.G."/>
            <person name="Dolezel J."/>
            <person name="Hendre P.S."/>
            <person name="Van Deynze A."/>
            <person name="Kumar P.L."/>
            <person name="Obidiegwu J.E."/>
            <person name="Bhattacharjee R."/>
            <person name="Rokhsar D.S."/>
        </authorList>
    </citation>
    <scope>NUCLEOTIDE SEQUENCE [LARGE SCALE GENOMIC DNA]</scope>
    <source>
        <strain evidence="2">cv. TDa95/00328</strain>
    </source>
</reference>
<evidence type="ECO:0000313" key="1">
    <source>
        <dbReference type="EMBL" id="KAH7664756.1"/>
    </source>
</evidence>
<accession>A0ACB7UVR9</accession>
<comment type="caution">
    <text evidence="1">The sequence shown here is derived from an EMBL/GenBank/DDBJ whole genome shotgun (WGS) entry which is preliminary data.</text>
</comment>
<evidence type="ECO:0000313" key="2">
    <source>
        <dbReference type="Proteomes" id="UP000827976"/>
    </source>
</evidence>
<protein>
    <submittedName>
        <fullName evidence="1">Uncharacterized protein</fullName>
    </submittedName>
</protein>
<dbReference type="Proteomes" id="UP000827976">
    <property type="component" value="Chromosome 14"/>
</dbReference>
<proteinExistence type="predicted"/>
<keyword evidence="2" id="KW-1185">Reference proteome</keyword>
<organism evidence="1 2">
    <name type="scientific">Dioscorea alata</name>
    <name type="common">Purple yam</name>
    <dbReference type="NCBI Taxonomy" id="55571"/>
    <lineage>
        <taxon>Eukaryota</taxon>
        <taxon>Viridiplantae</taxon>
        <taxon>Streptophyta</taxon>
        <taxon>Embryophyta</taxon>
        <taxon>Tracheophyta</taxon>
        <taxon>Spermatophyta</taxon>
        <taxon>Magnoliopsida</taxon>
        <taxon>Liliopsida</taxon>
        <taxon>Dioscoreales</taxon>
        <taxon>Dioscoreaceae</taxon>
        <taxon>Dioscorea</taxon>
    </lineage>
</organism>
<dbReference type="EMBL" id="CM037024">
    <property type="protein sequence ID" value="KAH7664756.1"/>
    <property type="molecule type" value="Genomic_DNA"/>
</dbReference>
<sequence>MEFFLVMNSKNFERLATNKMSRTFSEFGQEFFYLYGML</sequence>
<name>A0ACB7UVR9_DIOAL</name>
<gene>
    <name evidence="1" type="ORF">IHE45_14G140900</name>
</gene>